<evidence type="ECO:0000259" key="2">
    <source>
        <dbReference type="SMART" id="SM00867"/>
    </source>
</evidence>
<dbReference type="InterPro" id="IPR007372">
    <property type="entry name" value="Lipid/polyisoprenoid-bd_YceI"/>
</dbReference>
<protein>
    <submittedName>
        <fullName evidence="3">Polyisoprenoid-binding protein YceI</fullName>
    </submittedName>
</protein>
<name>A0A4Q0P1U5_9FLAO</name>
<feature type="domain" description="Lipid/polyisoprenoid-binding YceI-like" evidence="2">
    <location>
        <begin position="27"/>
        <end position="187"/>
    </location>
</feature>
<dbReference type="PANTHER" id="PTHR34406">
    <property type="entry name" value="PROTEIN YCEI"/>
    <property type="match status" value="1"/>
</dbReference>
<dbReference type="AlphaFoldDB" id="A0A4Q0P1U5"/>
<keyword evidence="4" id="KW-1185">Reference proteome</keyword>
<dbReference type="SMART" id="SM00867">
    <property type="entry name" value="YceI"/>
    <property type="match status" value="1"/>
</dbReference>
<feature type="chain" id="PRO_5020517489" evidence="1">
    <location>
        <begin position="19"/>
        <end position="188"/>
    </location>
</feature>
<accession>A0A4Q0P1U5</accession>
<comment type="caution">
    <text evidence="3">The sequence shown here is derived from an EMBL/GenBank/DDBJ whole genome shotgun (WGS) entry which is preliminary data.</text>
</comment>
<dbReference type="Gene3D" id="2.40.128.110">
    <property type="entry name" value="Lipid/polyisoprenoid-binding, YceI-like"/>
    <property type="match status" value="1"/>
</dbReference>
<reference evidence="3 4" key="1">
    <citation type="submission" date="2018-07" db="EMBL/GenBank/DDBJ databases">
        <title>Leeuwenhoekiella genomics.</title>
        <authorList>
            <person name="Tahon G."/>
            <person name="Willems A."/>
        </authorList>
    </citation>
    <scope>NUCLEOTIDE SEQUENCE [LARGE SCALE GENOMIC DNA]</scope>
    <source>
        <strain evidence="3 4">LMG 22550</strain>
    </source>
</reference>
<proteinExistence type="predicted"/>
<gene>
    <name evidence="3" type="ORF">DSM00_3019</name>
</gene>
<keyword evidence="1" id="KW-0732">Signal</keyword>
<dbReference type="RefSeq" id="WP_128758765.1">
    <property type="nucleotide sequence ID" value="NZ_QOVM01000008.1"/>
</dbReference>
<evidence type="ECO:0000256" key="1">
    <source>
        <dbReference type="SAM" id="SignalP"/>
    </source>
</evidence>
<dbReference type="OrthoDB" id="951410at2"/>
<evidence type="ECO:0000313" key="4">
    <source>
        <dbReference type="Proteomes" id="UP000289238"/>
    </source>
</evidence>
<evidence type="ECO:0000313" key="3">
    <source>
        <dbReference type="EMBL" id="RXG20470.1"/>
    </source>
</evidence>
<dbReference type="SUPFAM" id="SSF101874">
    <property type="entry name" value="YceI-like"/>
    <property type="match status" value="1"/>
</dbReference>
<dbReference type="EMBL" id="QOVM01000008">
    <property type="protein sequence ID" value="RXG20470.1"/>
    <property type="molecule type" value="Genomic_DNA"/>
</dbReference>
<dbReference type="InterPro" id="IPR036761">
    <property type="entry name" value="TTHA0802/YceI-like_sf"/>
</dbReference>
<dbReference type="Proteomes" id="UP000289238">
    <property type="component" value="Unassembled WGS sequence"/>
</dbReference>
<organism evidence="3 4">
    <name type="scientific">Leeuwenhoekiella aequorea</name>
    <dbReference type="NCBI Taxonomy" id="283736"/>
    <lineage>
        <taxon>Bacteria</taxon>
        <taxon>Pseudomonadati</taxon>
        <taxon>Bacteroidota</taxon>
        <taxon>Flavobacteriia</taxon>
        <taxon>Flavobacteriales</taxon>
        <taxon>Flavobacteriaceae</taxon>
        <taxon>Leeuwenhoekiella</taxon>
    </lineage>
</organism>
<feature type="signal peptide" evidence="1">
    <location>
        <begin position="1"/>
        <end position="18"/>
    </location>
</feature>
<sequence>MKTTIKSILILAVGVAAASFTSKPVERVTVKKSTINWEGEKVTGSHNGTINLKEGYFEMDGDAITGGEFVIDMTSIAVTDLEGDSKGQLEGHLKSDDFFGTSSHATAKLVITKAVKQGSTYKVTGDLTIKDITKPISFDLNKAGNTLSTELTVDRTKYNVRYGSGSFFDNLGDKTIYDDFKLDIKLYI</sequence>
<dbReference type="PANTHER" id="PTHR34406:SF1">
    <property type="entry name" value="PROTEIN YCEI"/>
    <property type="match status" value="1"/>
</dbReference>
<dbReference type="Pfam" id="PF04264">
    <property type="entry name" value="YceI"/>
    <property type="match status" value="1"/>
</dbReference>